<feature type="region of interest" description="Disordered" evidence="1">
    <location>
        <begin position="1"/>
        <end position="20"/>
    </location>
</feature>
<dbReference type="GeneID" id="36577342"/>
<dbReference type="AlphaFoldDB" id="A0A2T3AZV7"/>
<dbReference type="PANTHER" id="PTHR32019:SF2">
    <property type="entry name" value="R3H DOMAIN-CONTAINING PROTEIN 4"/>
    <property type="match status" value="1"/>
</dbReference>
<dbReference type="InParanoid" id="A0A2T3AZV7"/>
<dbReference type="PANTHER" id="PTHR32019">
    <property type="entry name" value="R3H DOMAIN-CONTAINING PROTEIN 4"/>
    <property type="match status" value="1"/>
</dbReference>
<feature type="region of interest" description="Disordered" evidence="1">
    <location>
        <begin position="154"/>
        <end position="187"/>
    </location>
</feature>
<evidence type="ECO:0000259" key="2">
    <source>
        <dbReference type="Pfam" id="PF13902"/>
    </source>
</evidence>
<sequence length="322" mass="36176">MAIYSSVPPPSQQPAAPTTPAAVDIETWAVSALESLSVSPSARDTGVTLSIPLDSPDGSDDADRTPSRPAYKPRKEPLRRDSLKRRDALLKGKEGSRRRQRWENDRLLHVPNVQPPLPSDWAVHPTYPVHTVPYYLAPLWEKGVRHRAEEAAAAKKRELEKRNGIQGQKGRIPQDLRQKLKKSKGAKTLLQDLEEEVRNFVREWERKQSLENGNDEPEIDSEDEEIVFVGRNGTMSDEQRKTVEEELEREKLVFDSLADDHGASFGRWLVHSIAAYYGLTSRSVTVGNPARREAYVGIKEIKTGGGLPVAQTELPRPLWGMI</sequence>
<keyword evidence="4" id="KW-1185">Reference proteome</keyword>
<dbReference type="Pfam" id="PF13902">
    <property type="entry name" value="R3H-assoc"/>
    <property type="match status" value="1"/>
</dbReference>
<dbReference type="CDD" id="cd02325">
    <property type="entry name" value="R3H"/>
    <property type="match status" value="1"/>
</dbReference>
<dbReference type="SUPFAM" id="SSF82708">
    <property type="entry name" value="R3H domain"/>
    <property type="match status" value="1"/>
</dbReference>
<dbReference type="InterPro" id="IPR036867">
    <property type="entry name" value="R3H_dom_sf"/>
</dbReference>
<organism evidence="3 4">
    <name type="scientific">Amorphotheca resinae ATCC 22711</name>
    <dbReference type="NCBI Taxonomy" id="857342"/>
    <lineage>
        <taxon>Eukaryota</taxon>
        <taxon>Fungi</taxon>
        <taxon>Dikarya</taxon>
        <taxon>Ascomycota</taxon>
        <taxon>Pezizomycotina</taxon>
        <taxon>Leotiomycetes</taxon>
        <taxon>Helotiales</taxon>
        <taxon>Amorphothecaceae</taxon>
        <taxon>Amorphotheca</taxon>
    </lineage>
</organism>
<reference evidence="3 4" key="1">
    <citation type="journal article" date="2018" name="New Phytol.">
        <title>Comparative genomics and transcriptomics depict ericoid mycorrhizal fungi as versatile saprotrophs and plant mutualists.</title>
        <authorList>
            <person name="Martino E."/>
            <person name="Morin E."/>
            <person name="Grelet G.A."/>
            <person name="Kuo A."/>
            <person name="Kohler A."/>
            <person name="Daghino S."/>
            <person name="Barry K.W."/>
            <person name="Cichocki N."/>
            <person name="Clum A."/>
            <person name="Dockter R.B."/>
            <person name="Hainaut M."/>
            <person name="Kuo R.C."/>
            <person name="LaButti K."/>
            <person name="Lindahl B.D."/>
            <person name="Lindquist E.A."/>
            <person name="Lipzen A."/>
            <person name="Khouja H.R."/>
            <person name="Magnuson J."/>
            <person name="Murat C."/>
            <person name="Ohm R.A."/>
            <person name="Singer S.W."/>
            <person name="Spatafora J.W."/>
            <person name="Wang M."/>
            <person name="Veneault-Fourrey C."/>
            <person name="Henrissat B."/>
            <person name="Grigoriev I.V."/>
            <person name="Martin F.M."/>
            <person name="Perotto S."/>
        </authorList>
    </citation>
    <scope>NUCLEOTIDE SEQUENCE [LARGE SCALE GENOMIC DNA]</scope>
    <source>
        <strain evidence="3 4">ATCC 22711</strain>
    </source>
</reference>
<dbReference type="GO" id="GO:0003676">
    <property type="term" value="F:nucleic acid binding"/>
    <property type="evidence" value="ECO:0007669"/>
    <property type="project" value="InterPro"/>
</dbReference>
<feature type="compositionally biased region" description="Basic and acidic residues" evidence="1">
    <location>
        <begin position="73"/>
        <end position="102"/>
    </location>
</feature>
<feature type="region of interest" description="Disordered" evidence="1">
    <location>
        <begin position="36"/>
        <end position="102"/>
    </location>
</feature>
<feature type="compositionally biased region" description="Basic and acidic residues" evidence="1">
    <location>
        <begin position="154"/>
        <end position="163"/>
    </location>
</feature>
<feature type="domain" description="R3H-associated N-terminal" evidence="2">
    <location>
        <begin position="75"/>
        <end position="182"/>
    </location>
</feature>
<name>A0A2T3AZV7_AMORE</name>
<protein>
    <recommendedName>
        <fullName evidence="2">R3H-associated N-terminal domain-containing protein</fullName>
    </recommendedName>
</protein>
<dbReference type="OrthoDB" id="10256743at2759"/>
<dbReference type="InterPro" id="IPR039629">
    <property type="entry name" value="R3HDM4"/>
</dbReference>
<dbReference type="RefSeq" id="XP_024720151.1">
    <property type="nucleotide sequence ID" value="XM_024869261.1"/>
</dbReference>
<dbReference type="EMBL" id="KZ679012">
    <property type="protein sequence ID" value="PSS16643.1"/>
    <property type="molecule type" value="Genomic_DNA"/>
</dbReference>
<evidence type="ECO:0000256" key="1">
    <source>
        <dbReference type="SAM" id="MobiDB-lite"/>
    </source>
</evidence>
<gene>
    <name evidence="3" type="ORF">M430DRAFT_66993</name>
</gene>
<evidence type="ECO:0000313" key="4">
    <source>
        <dbReference type="Proteomes" id="UP000241818"/>
    </source>
</evidence>
<dbReference type="InterPro" id="IPR025952">
    <property type="entry name" value="R3H-assoc_dom"/>
</dbReference>
<proteinExistence type="predicted"/>
<evidence type="ECO:0000313" key="3">
    <source>
        <dbReference type="EMBL" id="PSS16643.1"/>
    </source>
</evidence>
<dbReference type="Proteomes" id="UP000241818">
    <property type="component" value="Unassembled WGS sequence"/>
</dbReference>
<accession>A0A2T3AZV7</accession>